<sequence>MNSAIGFILTVIVNVTKASFTLYTITMNFHCTRFKHNLCFISYTIPNRNSSRICFMHKNKVLSWFFFLAGRGINQWELCSNNFTTLVHSIDDLFQECETNSSKCRVVTDVIVLNGVLIEIPRRERI</sequence>
<dbReference type="EMBL" id="HBUF01682144">
    <property type="protein sequence ID" value="CAG6792514.1"/>
    <property type="molecule type" value="Transcribed_RNA"/>
</dbReference>
<accession>A0A8D9BW20</accession>
<reference evidence="1" key="1">
    <citation type="submission" date="2021-05" db="EMBL/GenBank/DDBJ databases">
        <authorList>
            <person name="Alioto T."/>
            <person name="Alioto T."/>
            <person name="Gomez Garrido J."/>
        </authorList>
    </citation>
    <scope>NUCLEOTIDE SEQUENCE</scope>
</reference>
<evidence type="ECO:0000313" key="1">
    <source>
        <dbReference type="EMBL" id="CAG6792514.1"/>
    </source>
</evidence>
<dbReference type="EMBL" id="HBUF01682143">
    <property type="protein sequence ID" value="CAG6792513.1"/>
    <property type="molecule type" value="Transcribed_RNA"/>
</dbReference>
<proteinExistence type="predicted"/>
<protein>
    <submittedName>
        <fullName evidence="1">Uncharacterized protein</fullName>
    </submittedName>
</protein>
<dbReference type="AlphaFoldDB" id="A0A8D9BW20"/>
<organism evidence="1">
    <name type="scientific">Cacopsylla melanoneura</name>
    <dbReference type="NCBI Taxonomy" id="428564"/>
    <lineage>
        <taxon>Eukaryota</taxon>
        <taxon>Metazoa</taxon>
        <taxon>Ecdysozoa</taxon>
        <taxon>Arthropoda</taxon>
        <taxon>Hexapoda</taxon>
        <taxon>Insecta</taxon>
        <taxon>Pterygota</taxon>
        <taxon>Neoptera</taxon>
        <taxon>Paraneoptera</taxon>
        <taxon>Hemiptera</taxon>
        <taxon>Sternorrhyncha</taxon>
        <taxon>Psylloidea</taxon>
        <taxon>Psyllidae</taxon>
        <taxon>Psyllinae</taxon>
        <taxon>Cacopsylla</taxon>
    </lineage>
</organism>
<name>A0A8D9BW20_9HEMI</name>